<keyword evidence="11" id="KW-0808">Transferase</keyword>
<dbReference type="Gene3D" id="3.40.50.300">
    <property type="entry name" value="P-loop containing nucleotide triphosphate hydrolases"/>
    <property type="match status" value="1"/>
</dbReference>
<dbReference type="GO" id="GO:0016740">
    <property type="term" value="F:transferase activity"/>
    <property type="evidence" value="ECO:0007669"/>
    <property type="project" value="UniProtKB-KW"/>
</dbReference>
<organism evidence="11 12">
    <name type="scientific">Candidatus Taylorbacteria bacterium RIFCSPLOWO2_12_FULL_44_15c</name>
    <dbReference type="NCBI Taxonomy" id="1802333"/>
    <lineage>
        <taxon>Bacteria</taxon>
        <taxon>Candidatus Tayloriibacteriota</taxon>
    </lineage>
</organism>
<evidence type="ECO:0000313" key="12">
    <source>
        <dbReference type="Proteomes" id="UP000176355"/>
    </source>
</evidence>
<accession>A0A1G2P6S0</accession>
<sequence>MKIISRSLAETEKFAQDFVAKLIPKKDEATLVALSGELGSGKTTFVQCVARTLGVQENITSPTFVIMKKFSIFNFQFSNLYHLDAYRLERGEELAKLGLEEIVAEPRNLIFLEWPENVKNVLPKDIPKISFEFIDENTRKIVL</sequence>
<dbReference type="NCBIfam" id="TIGR00150">
    <property type="entry name" value="T6A_YjeE"/>
    <property type="match status" value="1"/>
</dbReference>
<dbReference type="EMBL" id="MHSL01000011">
    <property type="protein sequence ID" value="OHA44028.1"/>
    <property type="molecule type" value="Genomic_DNA"/>
</dbReference>
<dbReference type="InterPro" id="IPR027417">
    <property type="entry name" value="P-loop_NTPase"/>
</dbReference>
<dbReference type="GO" id="GO:0046872">
    <property type="term" value="F:metal ion binding"/>
    <property type="evidence" value="ECO:0007669"/>
    <property type="project" value="UniProtKB-KW"/>
</dbReference>
<evidence type="ECO:0000256" key="2">
    <source>
        <dbReference type="ARBA" id="ARBA00007599"/>
    </source>
</evidence>
<keyword evidence="6" id="KW-0479">Metal-binding</keyword>
<evidence type="ECO:0000256" key="7">
    <source>
        <dbReference type="ARBA" id="ARBA00022741"/>
    </source>
</evidence>
<dbReference type="PANTHER" id="PTHR33540:SF2">
    <property type="entry name" value="TRNA THREONYLCARBAMOYLADENOSINE BIOSYNTHESIS PROTEIN TSAE"/>
    <property type="match status" value="1"/>
</dbReference>
<evidence type="ECO:0000256" key="8">
    <source>
        <dbReference type="ARBA" id="ARBA00022840"/>
    </source>
</evidence>
<dbReference type="GO" id="GO:0005737">
    <property type="term" value="C:cytoplasm"/>
    <property type="evidence" value="ECO:0007669"/>
    <property type="project" value="UniProtKB-SubCell"/>
</dbReference>
<keyword evidence="4" id="KW-0963">Cytoplasm</keyword>
<dbReference type="STRING" id="1802333.A3G03_00520"/>
<keyword evidence="9" id="KW-0460">Magnesium</keyword>
<comment type="caution">
    <text evidence="11">The sequence shown here is derived from an EMBL/GenBank/DDBJ whole genome shotgun (WGS) entry which is preliminary data.</text>
</comment>
<keyword evidence="8" id="KW-0067">ATP-binding</keyword>
<dbReference type="AlphaFoldDB" id="A0A1G2P6S0"/>
<proteinExistence type="inferred from homology"/>
<dbReference type="SUPFAM" id="SSF52540">
    <property type="entry name" value="P-loop containing nucleoside triphosphate hydrolases"/>
    <property type="match status" value="1"/>
</dbReference>
<evidence type="ECO:0000256" key="5">
    <source>
        <dbReference type="ARBA" id="ARBA00022694"/>
    </source>
</evidence>
<name>A0A1G2P6S0_9BACT</name>
<reference evidence="11 12" key="1">
    <citation type="journal article" date="2016" name="Nat. Commun.">
        <title>Thousands of microbial genomes shed light on interconnected biogeochemical processes in an aquifer system.</title>
        <authorList>
            <person name="Anantharaman K."/>
            <person name="Brown C.T."/>
            <person name="Hug L.A."/>
            <person name="Sharon I."/>
            <person name="Castelle C.J."/>
            <person name="Probst A.J."/>
            <person name="Thomas B.C."/>
            <person name="Singh A."/>
            <person name="Wilkins M.J."/>
            <person name="Karaoz U."/>
            <person name="Brodie E.L."/>
            <person name="Williams K.H."/>
            <person name="Hubbard S.S."/>
            <person name="Banfield J.F."/>
        </authorList>
    </citation>
    <scope>NUCLEOTIDE SEQUENCE [LARGE SCALE GENOMIC DNA]</scope>
</reference>
<evidence type="ECO:0000256" key="9">
    <source>
        <dbReference type="ARBA" id="ARBA00022842"/>
    </source>
</evidence>
<protein>
    <recommendedName>
        <fullName evidence="3">tRNA threonylcarbamoyladenosine biosynthesis protein TsaE</fullName>
    </recommendedName>
    <alternativeName>
        <fullName evidence="10">t(6)A37 threonylcarbamoyladenosine biosynthesis protein TsaE</fullName>
    </alternativeName>
</protein>
<comment type="similarity">
    <text evidence="2">Belongs to the TsaE family.</text>
</comment>
<evidence type="ECO:0000256" key="6">
    <source>
        <dbReference type="ARBA" id="ARBA00022723"/>
    </source>
</evidence>
<dbReference type="InterPro" id="IPR003442">
    <property type="entry name" value="T6A_TsaE"/>
</dbReference>
<keyword evidence="5" id="KW-0819">tRNA processing</keyword>
<evidence type="ECO:0000313" key="11">
    <source>
        <dbReference type="EMBL" id="OHA44028.1"/>
    </source>
</evidence>
<dbReference type="GO" id="GO:0005524">
    <property type="term" value="F:ATP binding"/>
    <property type="evidence" value="ECO:0007669"/>
    <property type="project" value="UniProtKB-KW"/>
</dbReference>
<dbReference type="Proteomes" id="UP000176355">
    <property type="component" value="Unassembled WGS sequence"/>
</dbReference>
<evidence type="ECO:0000256" key="1">
    <source>
        <dbReference type="ARBA" id="ARBA00004496"/>
    </source>
</evidence>
<keyword evidence="7" id="KW-0547">Nucleotide-binding</keyword>
<evidence type="ECO:0000256" key="3">
    <source>
        <dbReference type="ARBA" id="ARBA00019010"/>
    </source>
</evidence>
<evidence type="ECO:0000256" key="10">
    <source>
        <dbReference type="ARBA" id="ARBA00032441"/>
    </source>
</evidence>
<comment type="subcellular location">
    <subcellularLocation>
        <location evidence="1">Cytoplasm</location>
    </subcellularLocation>
</comment>
<dbReference type="PANTHER" id="PTHR33540">
    <property type="entry name" value="TRNA THREONYLCARBAMOYLADENOSINE BIOSYNTHESIS PROTEIN TSAE"/>
    <property type="match status" value="1"/>
</dbReference>
<dbReference type="GO" id="GO:0002949">
    <property type="term" value="P:tRNA threonylcarbamoyladenosine modification"/>
    <property type="evidence" value="ECO:0007669"/>
    <property type="project" value="InterPro"/>
</dbReference>
<dbReference type="Pfam" id="PF02367">
    <property type="entry name" value="TsaE"/>
    <property type="match status" value="1"/>
</dbReference>
<evidence type="ECO:0000256" key="4">
    <source>
        <dbReference type="ARBA" id="ARBA00022490"/>
    </source>
</evidence>
<gene>
    <name evidence="11" type="ORF">A3G03_00520</name>
</gene>